<proteinExistence type="predicted"/>
<evidence type="ECO:0000256" key="1">
    <source>
        <dbReference type="SAM" id="MobiDB-lite"/>
    </source>
</evidence>
<protein>
    <submittedName>
        <fullName evidence="2">Uncharacterized protein</fullName>
    </submittedName>
</protein>
<accession>A0AAW0BW00</accession>
<gene>
    <name evidence="2" type="ORF">R3P38DRAFT_3187801</name>
</gene>
<organism evidence="2 3">
    <name type="scientific">Favolaschia claudopus</name>
    <dbReference type="NCBI Taxonomy" id="2862362"/>
    <lineage>
        <taxon>Eukaryota</taxon>
        <taxon>Fungi</taxon>
        <taxon>Dikarya</taxon>
        <taxon>Basidiomycota</taxon>
        <taxon>Agaricomycotina</taxon>
        <taxon>Agaricomycetes</taxon>
        <taxon>Agaricomycetidae</taxon>
        <taxon>Agaricales</taxon>
        <taxon>Marasmiineae</taxon>
        <taxon>Mycenaceae</taxon>
        <taxon>Favolaschia</taxon>
    </lineage>
</organism>
<feature type="region of interest" description="Disordered" evidence="1">
    <location>
        <begin position="160"/>
        <end position="234"/>
    </location>
</feature>
<evidence type="ECO:0000313" key="3">
    <source>
        <dbReference type="Proteomes" id="UP001362999"/>
    </source>
</evidence>
<dbReference type="EMBL" id="JAWWNJ010000025">
    <property type="protein sequence ID" value="KAK7030519.1"/>
    <property type="molecule type" value="Genomic_DNA"/>
</dbReference>
<feature type="compositionally biased region" description="Low complexity" evidence="1">
    <location>
        <begin position="265"/>
        <end position="277"/>
    </location>
</feature>
<name>A0AAW0BW00_9AGAR</name>
<sequence length="416" mass="44324">MNDDYPHPLDAQGIRDILSFPPSNPPRPGGRCLPYYYPEKGDEKTWMVDHDPNKRYYVLGLAHCGGGIFTSAARANRETNGFSGYQRKAVKTWEEAEQVWRGFHDDLHGNGCPDFTLPPGFAAPTPVHFGMSLRTAVASYLPLVSPSVCSPPPCPSTFRPWSPVGASTQDAPTPSLIPRAASRAPPSPKIARSRPPVTPQPGTQPAPGLGSPFSSPSIPSSVSPSPLRPVRSPSSFPAPFPTISPLADLGITPPPPILYRSPMYSHTSPTAPPSTASSHRHRRASSSSLSRVSDILTDISSVSSGFLSDMELPSTTASPRSSPRTLSAIDMDDDDDEYAAAFVGADDEICAPRLMWAVKGLRYGSWDDPRDAVAAAQAHGMGSMFTLISSVDELELASMHNWGAVASTHPAASSSA</sequence>
<comment type="caution">
    <text evidence="2">The sequence shown here is derived from an EMBL/GenBank/DDBJ whole genome shotgun (WGS) entry which is preliminary data.</text>
</comment>
<dbReference type="AlphaFoldDB" id="A0AAW0BW00"/>
<evidence type="ECO:0000313" key="2">
    <source>
        <dbReference type="EMBL" id="KAK7030519.1"/>
    </source>
</evidence>
<feature type="compositionally biased region" description="Low complexity" evidence="1">
    <location>
        <begin position="207"/>
        <end position="234"/>
    </location>
</feature>
<feature type="region of interest" description="Disordered" evidence="1">
    <location>
        <begin position="257"/>
        <end position="290"/>
    </location>
</feature>
<keyword evidence="3" id="KW-1185">Reference proteome</keyword>
<feature type="compositionally biased region" description="Low complexity" evidence="1">
    <location>
        <begin position="174"/>
        <end position="195"/>
    </location>
</feature>
<dbReference type="Proteomes" id="UP001362999">
    <property type="component" value="Unassembled WGS sequence"/>
</dbReference>
<reference evidence="2 3" key="1">
    <citation type="journal article" date="2024" name="J Genomics">
        <title>Draft genome sequencing and assembly of Favolaschia claudopus CIRM-BRFM 2984 isolated from oak limbs.</title>
        <authorList>
            <person name="Navarro D."/>
            <person name="Drula E."/>
            <person name="Chaduli D."/>
            <person name="Cazenave R."/>
            <person name="Ahrendt S."/>
            <person name="Wang J."/>
            <person name="Lipzen A."/>
            <person name="Daum C."/>
            <person name="Barry K."/>
            <person name="Grigoriev I.V."/>
            <person name="Favel A."/>
            <person name="Rosso M.N."/>
            <person name="Martin F."/>
        </authorList>
    </citation>
    <scope>NUCLEOTIDE SEQUENCE [LARGE SCALE GENOMIC DNA]</scope>
    <source>
        <strain evidence="2 3">CIRM-BRFM 2984</strain>
    </source>
</reference>